<accession>A0AAV5HRN0</accession>
<dbReference type="Gene3D" id="2.40.40.10">
    <property type="entry name" value="RlpA-like domain"/>
    <property type="match status" value="1"/>
</dbReference>
<feature type="signal peptide" evidence="1">
    <location>
        <begin position="1"/>
        <end position="30"/>
    </location>
</feature>
<evidence type="ECO:0000313" key="3">
    <source>
        <dbReference type="EMBL" id="GKU88408.1"/>
    </source>
</evidence>
<keyword evidence="1" id="KW-0732">Signal</keyword>
<dbReference type="PANTHER" id="PTHR47480">
    <property type="entry name" value="EG45-LIKE DOMAIN CONTAINING PROTEIN"/>
    <property type="match status" value="1"/>
</dbReference>
<gene>
    <name evidence="3" type="ORF">SLEP1_g2678</name>
</gene>
<evidence type="ECO:0000259" key="2">
    <source>
        <dbReference type="PROSITE" id="PS50842"/>
    </source>
</evidence>
<organism evidence="3 4">
    <name type="scientific">Rubroshorea leprosula</name>
    <dbReference type="NCBI Taxonomy" id="152421"/>
    <lineage>
        <taxon>Eukaryota</taxon>
        <taxon>Viridiplantae</taxon>
        <taxon>Streptophyta</taxon>
        <taxon>Embryophyta</taxon>
        <taxon>Tracheophyta</taxon>
        <taxon>Spermatophyta</taxon>
        <taxon>Magnoliopsida</taxon>
        <taxon>eudicotyledons</taxon>
        <taxon>Gunneridae</taxon>
        <taxon>Pentapetalae</taxon>
        <taxon>rosids</taxon>
        <taxon>malvids</taxon>
        <taxon>Malvales</taxon>
        <taxon>Dipterocarpaceae</taxon>
        <taxon>Rubroshorea</taxon>
    </lineage>
</organism>
<feature type="chain" id="PRO_5043338362" description="Expansin-like EG45 domain-containing protein" evidence="1">
    <location>
        <begin position="31"/>
        <end position="154"/>
    </location>
</feature>
<dbReference type="Proteomes" id="UP001054252">
    <property type="component" value="Unassembled WGS sequence"/>
</dbReference>
<name>A0AAV5HRN0_9ROSI</name>
<sequence length="154" mass="17048">MRNPTMRKLTEWMIISFVIALFGVLPLVLSHAGVDPPTGTASYYTPTRFSRTACEEKNGSPKLPDSIYPVAVSDRLWDSGAGCGRRFNVWCISEGSPHFCKTGVVIKVSIQDRAKKMKSKASDYDVDMIIIQSGYAKIAFPNAKSVPIQYEKVP</sequence>
<dbReference type="PROSITE" id="PS50842">
    <property type="entry name" value="EXPANSIN_EG45"/>
    <property type="match status" value="1"/>
</dbReference>
<dbReference type="InterPro" id="IPR036908">
    <property type="entry name" value="RlpA-like_sf"/>
</dbReference>
<keyword evidence="4" id="KW-1185">Reference proteome</keyword>
<proteinExistence type="predicted"/>
<comment type="caution">
    <text evidence="3">The sequence shown here is derived from an EMBL/GenBank/DDBJ whole genome shotgun (WGS) entry which is preliminary data.</text>
</comment>
<protein>
    <recommendedName>
        <fullName evidence="2">Expansin-like EG45 domain-containing protein</fullName>
    </recommendedName>
</protein>
<feature type="domain" description="Expansin-like EG45" evidence="2">
    <location>
        <begin position="51"/>
        <end position="154"/>
    </location>
</feature>
<dbReference type="InterPro" id="IPR007112">
    <property type="entry name" value="Expansin/allergen_DPBB_dom"/>
</dbReference>
<dbReference type="SUPFAM" id="SSF50685">
    <property type="entry name" value="Barwin-like endoglucanases"/>
    <property type="match status" value="1"/>
</dbReference>
<reference evidence="3 4" key="1">
    <citation type="journal article" date="2021" name="Commun. Biol.">
        <title>The genome of Shorea leprosula (Dipterocarpaceae) highlights the ecological relevance of drought in aseasonal tropical rainforests.</title>
        <authorList>
            <person name="Ng K.K.S."/>
            <person name="Kobayashi M.J."/>
            <person name="Fawcett J.A."/>
            <person name="Hatakeyama M."/>
            <person name="Paape T."/>
            <person name="Ng C.H."/>
            <person name="Ang C.C."/>
            <person name="Tnah L.H."/>
            <person name="Lee C.T."/>
            <person name="Nishiyama T."/>
            <person name="Sese J."/>
            <person name="O'Brien M.J."/>
            <person name="Copetti D."/>
            <person name="Mohd Noor M.I."/>
            <person name="Ong R.C."/>
            <person name="Putra M."/>
            <person name="Sireger I.Z."/>
            <person name="Indrioko S."/>
            <person name="Kosugi Y."/>
            <person name="Izuno A."/>
            <person name="Isagi Y."/>
            <person name="Lee S.L."/>
            <person name="Shimizu K.K."/>
        </authorList>
    </citation>
    <scope>NUCLEOTIDE SEQUENCE [LARGE SCALE GENOMIC DNA]</scope>
    <source>
        <strain evidence="3">214</strain>
    </source>
</reference>
<dbReference type="EMBL" id="BPVZ01000002">
    <property type="protein sequence ID" value="GKU88408.1"/>
    <property type="molecule type" value="Genomic_DNA"/>
</dbReference>
<dbReference type="CDD" id="cd22269">
    <property type="entry name" value="DPBB_EG45-like"/>
    <property type="match status" value="1"/>
</dbReference>
<evidence type="ECO:0000256" key="1">
    <source>
        <dbReference type="SAM" id="SignalP"/>
    </source>
</evidence>
<dbReference type="PANTHER" id="PTHR47480:SF1">
    <property type="entry name" value="EG45-LIKE DOMAIN CONTAINING PROTEIN 1"/>
    <property type="match status" value="1"/>
</dbReference>
<dbReference type="AlphaFoldDB" id="A0AAV5HRN0"/>
<evidence type="ECO:0000313" key="4">
    <source>
        <dbReference type="Proteomes" id="UP001054252"/>
    </source>
</evidence>